<dbReference type="GO" id="GO:0005886">
    <property type="term" value="C:plasma membrane"/>
    <property type="evidence" value="ECO:0007669"/>
    <property type="project" value="UniProtKB-SubCell"/>
</dbReference>
<name>A0A7W9ESD5_9SPHN</name>
<dbReference type="EMBL" id="JACIJH010000007">
    <property type="protein sequence ID" value="MBB5707070.1"/>
    <property type="molecule type" value="Genomic_DNA"/>
</dbReference>
<comment type="caution">
    <text evidence="9">The sequence shown here is derived from an EMBL/GenBank/DDBJ whole genome shotgun (WGS) entry which is preliminary data.</text>
</comment>
<keyword evidence="2 7" id="KW-0813">Transport</keyword>
<keyword evidence="4 7" id="KW-0812">Transmembrane</keyword>
<evidence type="ECO:0000313" key="10">
    <source>
        <dbReference type="Proteomes" id="UP000537161"/>
    </source>
</evidence>
<feature type="transmembrane region" description="Helical" evidence="7">
    <location>
        <begin position="100"/>
        <end position="120"/>
    </location>
</feature>
<dbReference type="InterPro" id="IPR000515">
    <property type="entry name" value="MetI-like"/>
</dbReference>
<sequence length="307" mass="33043">MGGYILKRLSIGIPTLLIIVTASFFLMRAAPGGPFDAEVDLDPLVRANLEASYGLDQPIGTQYLRFLDGLTHFDFGPSTTYPDRSVGELIADGLPVTLKLGLTAMLLATIIGLLAGVIAARNRNGVLDGAIMMLASVGIAVPNFVVAPILTLLFGITLQLLPVAGWGDGSLRYWLLPVVALALPQIAAIARITRSSMLETLSADYVRTARAKGMPERRVLWRHVMRSAFLPVMSYLGPVAANVVTGSVIVEQIFSLPGIGRFFVQGAINRDYGLVMGIVILYATVLILLNLLVDIAYGWLDPRARVK</sequence>
<feature type="transmembrane region" description="Helical" evidence="7">
    <location>
        <begin position="132"/>
        <end position="161"/>
    </location>
</feature>
<evidence type="ECO:0000256" key="7">
    <source>
        <dbReference type="RuleBase" id="RU363032"/>
    </source>
</evidence>
<dbReference type="Pfam" id="PF00528">
    <property type="entry name" value="BPD_transp_1"/>
    <property type="match status" value="1"/>
</dbReference>
<evidence type="ECO:0000259" key="8">
    <source>
        <dbReference type="PROSITE" id="PS50928"/>
    </source>
</evidence>
<dbReference type="AlphaFoldDB" id="A0A7W9ESD5"/>
<evidence type="ECO:0000256" key="5">
    <source>
        <dbReference type="ARBA" id="ARBA00022989"/>
    </source>
</evidence>
<evidence type="ECO:0000256" key="2">
    <source>
        <dbReference type="ARBA" id="ARBA00022448"/>
    </source>
</evidence>
<dbReference type="GO" id="GO:0055085">
    <property type="term" value="P:transmembrane transport"/>
    <property type="evidence" value="ECO:0007669"/>
    <property type="project" value="InterPro"/>
</dbReference>
<dbReference type="SUPFAM" id="SSF161098">
    <property type="entry name" value="MetI-like"/>
    <property type="match status" value="1"/>
</dbReference>
<comment type="subcellular location">
    <subcellularLocation>
        <location evidence="1 7">Cell membrane</location>
        <topology evidence="1 7">Multi-pass membrane protein</topology>
    </subcellularLocation>
</comment>
<dbReference type="PROSITE" id="PS50928">
    <property type="entry name" value="ABC_TM1"/>
    <property type="match status" value="1"/>
</dbReference>
<dbReference type="RefSeq" id="WP_184098577.1">
    <property type="nucleotide sequence ID" value="NZ_JACIJH010000007.1"/>
</dbReference>
<accession>A0A7W9ESD5</accession>
<feature type="transmembrane region" description="Helical" evidence="7">
    <location>
        <begin position="228"/>
        <end position="254"/>
    </location>
</feature>
<keyword evidence="5 7" id="KW-1133">Transmembrane helix</keyword>
<keyword evidence="6 7" id="KW-0472">Membrane</keyword>
<gene>
    <name evidence="9" type="ORF">FHR21_002432</name>
</gene>
<feature type="domain" description="ABC transmembrane type-1" evidence="8">
    <location>
        <begin position="94"/>
        <end position="293"/>
    </location>
</feature>
<comment type="similarity">
    <text evidence="7">Belongs to the binding-protein-dependent transport system permease family.</text>
</comment>
<evidence type="ECO:0000256" key="6">
    <source>
        <dbReference type="ARBA" id="ARBA00023136"/>
    </source>
</evidence>
<evidence type="ECO:0000256" key="3">
    <source>
        <dbReference type="ARBA" id="ARBA00022475"/>
    </source>
</evidence>
<dbReference type="CDD" id="cd06261">
    <property type="entry name" value="TM_PBP2"/>
    <property type="match status" value="1"/>
</dbReference>
<dbReference type="Proteomes" id="UP000537161">
    <property type="component" value="Unassembled WGS sequence"/>
</dbReference>
<keyword evidence="3" id="KW-1003">Cell membrane</keyword>
<keyword evidence="10" id="KW-1185">Reference proteome</keyword>
<feature type="transmembrane region" description="Helical" evidence="7">
    <location>
        <begin position="12"/>
        <end position="30"/>
    </location>
</feature>
<feature type="transmembrane region" description="Helical" evidence="7">
    <location>
        <begin position="274"/>
        <end position="300"/>
    </location>
</feature>
<proteinExistence type="inferred from homology"/>
<reference evidence="9 10" key="1">
    <citation type="submission" date="2020-08" db="EMBL/GenBank/DDBJ databases">
        <title>Genomic Encyclopedia of Type Strains, Phase IV (KMG-IV): sequencing the most valuable type-strain genomes for metagenomic binning, comparative biology and taxonomic classification.</title>
        <authorList>
            <person name="Goeker M."/>
        </authorList>
    </citation>
    <scope>NUCLEOTIDE SEQUENCE [LARGE SCALE GENOMIC DNA]</scope>
    <source>
        <strain evidence="9 10">DSM 27163</strain>
    </source>
</reference>
<protein>
    <submittedName>
        <fullName evidence="9">Oligopeptide transport system permease protein</fullName>
    </submittedName>
</protein>
<evidence type="ECO:0000313" key="9">
    <source>
        <dbReference type="EMBL" id="MBB5707070.1"/>
    </source>
</evidence>
<feature type="transmembrane region" description="Helical" evidence="7">
    <location>
        <begin position="173"/>
        <end position="192"/>
    </location>
</feature>
<dbReference type="PANTHER" id="PTHR43163">
    <property type="entry name" value="DIPEPTIDE TRANSPORT SYSTEM PERMEASE PROTEIN DPPB-RELATED"/>
    <property type="match status" value="1"/>
</dbReference>
<dbReference type="Gene3D" id="1.10.3720.10">
    <property type="entry name" value="MetI-like"/>
    <property type="match status" value="1"/>
</dbReference>
<dbReference type="PANTHER" id="PTHR43163:SF6">
    <property type="entry name" value="DIPEPTIDE TRANSPORT SYSTEM PERMEASE PROTEIN DPPB-RELATED"/>
    <property type="match status" value="1"/>
</dbReference>
<evidence type="ECO:0000256" key="1">
    <source>
        <dbReference type="ARBA" id="ARBA00004651"/>
    </source>
</evidence>
<dbReference type="InterPro" id="IPR035906">
    <property type="entry name" value="MetI-like_sf"/>
</dbReference>
<evidence type="ECO:0000256" key="4">
    <source>
        <dbReference type="ARBA" id="ARBA00022692"/>
    </source>
</evidence>
<organism evidence="9 10">
    <name type="scientific">Sphingopyxis panaciterrulae</name>
    <dbReference type="NCBI Taxonomy" id="462372"/>
    <lineage>
        <taxon>Bacteria</taxon>
        <taxon>Pseudomonadati</taxon>
        <taxon>Pseudomonadota</taxon>
        <taxon>Alphaproteobacteria</taxon>
        <taxon>Sphingomonadales</taxon>
        <taxon>Sphingomonadaceae</taxon>
        <taxon>Sphingopyxis</taxon>
    </lineage>
</organism>